<feature type="region of interest" description="Disordered" evidence="4">
    <location>
        <begin position="1"/>
        <end position="273"/>
    </location>
</feature>
<evidence type="ECO:0000313" key="6">
    <source>
        <dbReference type="Proteomes" id="UP000646827"/>
    </source>
</evidence>
<feature type="compositionally biased region" description="Low complexity" evidence="4">
    <location>
        <begin position="1"/>
        <end position="27"/>
    </location>
</feature>
<dbReference type="OrthoDB" id="5600002at2759"/>
<evidence type="ECO:0000256" key="3">
    <source>
        <dbReference type="PROSITE-ProRule" id="PRU00221"/>
    </source>
</evidence>
<proteinExistence type="predicted"/>
<dbReference type="PANTHER" id="PTHR44376:SF5">
    <property type="entry name" value="TRANSCRIPTIONAL COREPRESSOR LEUNIG ISOFORM X1"/>
    <property type="match status" value="1"/>
</dbReference>
<evidence type="ECO:0000256" key="2">
    <source>
        <dbReference type="ARBA" id="ARBA00022737"/>
    </source>
</evidence>
<evidence type="ECO:0008006" key="7">
    <source>
        <dbReference type="Google" id="ProtNLM"/>
    </source>
</evidence>
<organism evidence="5 6">
    <name type="scientific">Circinella minor</name>
    <dbReference type="NCBI Taxonomy" id="1195481"/>
    <lineage>
        <taxon>Eukaryota</taxon>
        <taxon>Fungi</taxon>
        <taxon>Fungi incertae sedis</taxon>
        <taxon>Mucoromycota</taxon>
        <taxon>Mucoromycotina</taxon>
        <taxon>Mucoromycetes</taxon>
        <taxon>Mucorales</taxon>
        <taxon>Lichtheimiaceae</taxon>
        <taxon>Circinella</taxon>
    </lineage>
</organism>
<dbReference type="InterPro" id="IPR015943">
    <property type="entry name" value="WD40/YVTN_repeat-like_dom_sf"/>
</dbReference>
<feature type="repeat" description="WD" evidence="3">
    <location>
        <begin position="366"/>
        <end position="407"/>
    </location>
</feature>
<dbReference type="SUPFAM" id="SSF50978">
    <property type="entry name" value="WD40 repeat-like"/>
    <property type="match status" value="1"/>
</dbReference>
<dbReference type="PANTHER" id="PTHR44376">
    <property type="entry name" value="TRANSCRIPTIONAL REGULATOR OF FILAMENTOUS GROWTH FLO8"/>
    <property type="match status" value="1"/>
</dbReference>
<evidence type="ECO:0000313" key="5">
    <source>
        <dbReference type="EMBL" id="KAG2227185.1"/>
    </source>
</evidence>
<dbReference type="PROSITE" id="PS50082">
    <property type="entry name" value="WD_REPEATS_2"/>
    <property type="match status" value="2"/>
</dbReference>
<keyword evidence="2" id="KW-0677">Repeat</keyword>
<feature type="compositionally biased region" description="Low complexity" evidence="4">
    <location>
        <begin position="199"/>
        <end position="236"/>
    </location>
</feature>
<feature type="compositionally biased region" description="Polar residues" evidence="4">
    <location>
        <begin position="167"/>
        <end position="198"/>
    </location>
</feature>
<evidence type="ECO:0000256" key="4">
    <source>
        <dbReference type="SAM" id="MobiDB-lite"/>
    </source>
</evidence>
<dbReference type="PROSITE" id="PS00678">
    <property type="entry name" value="WD_REPEATS_1"/>
    <property type="match status" value="1"/>
</dbReference>
<keyword evidence="6" id="KW-1185">Reference proteome</keyword>
<feature type="compositionally biased region" description="Low complexity" evidence="4">
    <location>
        <begin position="52"/>
        <end position="96"/>
    </location>
</feature>
<dbReference type="InterPro" id="IPR044716">
    <property type="entry name" value="LEUNIG-like"/>
</dbReference>
<feature type="compositionally biased region" description="Polar residues" evidence="4">
    <location>
        <begin position="237"/>
        <end position="273"/>
    </location>
</feature>
<sequence>MMAAHQQQHQMQSQGIPPNMNPAMAAAVTTGTSQPMPMGVGSPQDEKTRSNAAAVAAYRQQQVQQHMIRQQQAAQQQQFTPQQQAAQQQQAQQQQQGHPSKRPRPNPENEPGTPLAHQSPQMNNVGSPRSLLQGRNNVQGGSSQESPAMQQQMQGRLPQQTTPQQQRASFPSQQEQPNVKASTSPQTNRGKQTQQTRSTPTQAQQQLPPTTPQQQAQQIPNQQQQTPQLTPQQQQQRLAWNPNSMEMDSSPSLTNVKSEDNNMSPANQPLPSNSGAAAAAAAAAAISNPNVSFDLERFMLSDGADLNDIFAAGAEDGTDPGFVIGDGDGLDGFGSSFLSNMGNITGVDSSLTMTSGGTALNLIGELKGHTSKVLTCAFSPTGQYLASAGHDRCVNIWAVQDRTKLNVLEGHTQNINCVRWSPDDRNLLVTGSMDKSIRVWDLGAVLNGSASSAKEIAKFTTQVSITAVDFAPNRPDIICSLDGEGEIVVWNINTTKREKTLKLPMSTVSYSQNPLRFHPHDGNRVACANGTQLFLVDIAAAKPNASGVSEGIKSIHTEDSKNISSMDWSQDGNYLVTSSDGLIALYDTIHWKMISAQTNQCKVNSCAFTRGDTGKLRVVYGDYQAIFIWECSISGSQPKQAASQSGTITGLACAVVDNTQVVASASNHNKDNLMLWTL</sequence>
<dbReference type="InterPro" id="IPR036322">
    <property type="entry name" value="WD40_repeat_dom_sf"/>
</dbReference>
<accession>A0A8H7SCU6</accession>
<evidence type="ECO:0000256" key="1">
    <source>
        <dbReference type="ARBA" id="ARBA00022574"/>
    </source>
</evidence>
<protein>
    <recommendedName>
        <fullName evidence="7">Anaphase-promoting complex subunit 4 WD40 domain-containing protein</fullName>
    </recommendedName>
</protein>
<feature type="repeat" description="WD" evidence="3">
    <location>
        <begin position="408"/>
        <end position="442"/>
    </location>
</feature>
<name>A0A8H7SCU6_9FUNG</name>
<dbReference type="SMART" id="SM00320">
    <property type="entry name" value="WD40"/>
    <property type="match status" value="4"/>
</dbReference>
<feature type="compositionally biased region" description="Polar residues" evidence="4">
    <location>
        <begin position="116"/>
        <end position="127"/>
    </location>
</feature>
<keyword evidence="1 3" id="KW-0853">WD repeat</keyword>
<dbReference type="InterPro" id="IPR019775">
    <property type="entry name" value="WD40_repeat_CS"/>
</dbReference>
<feature type="compositionally biased region" description="Polar residues" evidence="4">
    <location>
        <begin position="133"/>
        <end position="149"/>
    </location>
</feature>
<dbReference type="Gene3D" id="2.130.10.10">
    <property type="entry name" value="YVTN repeat-like/Quinoprotein amine dehydrogenase"/>
    <property type="match status" value="2"/>
</dbReference>
<reference evidence="5 6" key="1">
    <citation type="submission" date="2020-12" db="EMBL/GenBank/DDBJ databases">
        <title>Metabolic potential, ecology and presence of endohyphal bacteria is reflected in genomic diversity of Mucoromycotina.</title>
        <authorList>
            <person name="Muszewska A."/>
            <person name="Okrasinska A."/>
            <person name="Steczkiewicz K."/>
            <person name="Drgas O."/>
            <person name="Orlowska M."/>
            <person name="Perlinska-Lenart U."/>
            <person name="Aleksandrzak-Piekarczyk T."/>
            <person name="Szatraj K."/>
            <person name="Zielenkiewicz U."/>
            <person name="Pilsyk S."/>
            <person name="Malc E."/>
            <person name="Mieczkowski P."/>
            <person name="Kruszewska J.S."/>
            <person name="Biernat P."/>
            <person name="Pawlowska J."/>
        </authorList>
    </citation>
    <scope>NUCLEOTIDE SEQUENCE [LARGE SCALE GENOMIC DNA]</scope>
    <source>
        <strain evidence="5 6">CBS 142.35</strain>
    </source>
</reference>
<gene>
    <name evidence="5" type="ORF">INT45_008429</name>
</gene>
<dbReference type="EMBL" id="JAEPRB010000009">
    <property type="protein sequence ID" value="KAG2227185.1"/>
    <property type="molecule type" value="Genomic_DNA"/>
</dbReference>
<dbReference type="AlphaFoldDB" id="A0A8H7SCU6"/>
<feature type="compositionally biased region" description="Low complexity" evidence="4">
    <location>
        <begin position="150"/>
        <end position="166"/>
    </location>
</feature>
<dbReference type="Proteomes" id="UP000646827">
    <property type="component" value="Unassembled WGS sequence"/>
</dbReference>
<dbReference type="PROSITE" id="PS50294">
    <property type="entry name" value="WD_REPEATS_REGION"/>
    <property type="match status" value="2"/>
</dbReference>
<comment type="caution">
    <text evidence="5">The sequence shown here is derived from an EMBL/GenBank/DDBJ whole genome shotgun (WGS) entry which is preliminary data.</text>
</comment>
<dbReference type="GO" id="GO:0003714">
    <property type="term" value="F:transcription corepressor activity"/>
    <property type="evidence" value="ECO:0007669"/>
    <property type="project" value="InterPro"/>
</dbReference>
<dbReference type="Pfam" id="PF00400">
    <property type="entry name" value="WD40"/>
    <property type="match status" value="3"/>
</dbReference>
<dbReference type="InterPro" id="IPR001680">
    <property type="entry name" value="WD40_rpt"/>
</dbReference>